<keyword evidence="9" id="KW-0472">Membrane</keyword>
<evidence type="ECO:0000256" key="3">
    <source>
        <dbReference type="ARBA" id="ARBA00020733"/>
    </source>
</evidence>
<dbReference type="EMBL" id="JAANBB010000018">
    <property type="protein sequence ID" value="KAF7555660.1"/>
    <property type="molecule type" value="Genomic_DNA"/>
</dbReference>
<dbReference type="InterPro" id="IPR025279">
    <property type="entry name" value="NST1"/>
</dbReference>
<proteinExistence type="inferred from homology"/>
<feature type="compositionally biased region" description="Acidic residues" evidence="8">
    <location>
        <begin position="339"/>
        <end position="375"/>
    </location>
</feature>
<evidence type="ECO:0000256" key="4">
    <source>
        <dbReference type="ARBA" id="ARBA00022490"/>
    </source>
</evidence>
<keyword evidence="11" id="KW-1185">Reference proteome</keyword>
<feature type="transmembrane region" description="Helical" evidence="9">
    <location>
        <begin position="1388"/>
        <end position="1407"/>
    </location>
</feature>
<feature type="compositionally biased region" description="Low complexity" evidence="8">
    <location>
        <begin position="319"/>
        <end position="330"/>
    </location>
</feature>
<feature type="compositionally biased region" description="Low complexity" evidence="8">
    <location>
        <begin position="1273"/>
        <end position="1284"/>
    </location>
</feature>
<evidence type="ECO:0000313" key="10">
    <source>
        <dbReference type="EMBL" id="KAF7555660.1"/>
    </source>
</evidence>
<keyword evidence="6 7" id="KW-0175">Coiled coil</keyword>
<evidence type="ECO:0000256" key="6">
    <source>
        <dbReference type="ARBA" id="ARBA00023054"/>
    </source>
</evidence>
<evidence type="ECO:0000256" key="8">
    <source>
        <dbReference type="SAM" id="MobiDB-lite"/>
    </source>
</evidence>
<feature type="region of interest" description="Disordered" evidence="8">
    <location>
        <begin position="34"/>
        <end position="78"/>
    </location>
</feature>
<sequence>MSANNHIPAPPTLASLRNTAKYTNKDGSKCIAIPNDAASESSQSSIPTTTKAYDPPPDPSMINGPAPPGSGNTDHEIVPRDDEHEHALAFFEQSLPMTIEHTATEFASRKNKKETAGSASNTASPQAASPHVQSQASPGGLGFGMTRDKIWGTSNQEERERIKEFWLGLGEDERKSLVKVEKDAVVKKIKEQQKHTCSCTVCGRKRTAIEEELECLYDTYYNELEQQSAHQVEYIHDDEDKDKLEEVYSDEEYSDDEPPDELHLSHGRDVADFSMFGNSLQVKMDDLLKNDGKRFIEMMEQLAERRMAAQQEYTRDYLSRGSGHSSGSYSNAHNHPPPEDDECKDEEDEEEEYDDSQEDEEYEDEEYEDEEDQMTEEQRMEEGRRMFHIFAARMFEQRVLKAYRESRTSSSTLSPVTATEAPVTDGLDSVVKEEVRATKEPSYASPLSTTSISTASSSLTNKDALTWTSTPNNHDAFTAPTSLNIPARDDNSDEVDGKTDCDDIESLAAPDKEDYVSKIASDLFDKVWDGDTQAQPGRSPDELAMERIARKLGKLLKAFALKIGHSSHGVGPKINRDVMVFVYGNESDDSPGMTAEQKVDYLWRTDNGPPMAEIPPDCATESVDPYPYPGPAADNDAQVLDDDPDEKINERLRIYYEFLSKTPAYQWLLSRLRQELVLAPVKSDSGSDSDIDIMAKISDTIISSVQTRHVSRESSSQTYTMTFEIDWNPRVFIRDEEYQEHEGESGEAIGMALTLTGSAKNAQALSCGQYLTQTWPSTGKQILQLVKDVVRNGSSSQDLPDNTKLATRILGSKLIAKACGTVYSLAEIGEQFAWLGAALRSPSPPPPYELAVVCCQPSIMPIKAEESLSSSSSRHWSITFQSHTELESAGSSEGQCWFSFFRRPVVVEGYPILIRPEDGESDANYNPDGSLLERPHDRFRFAQVPLHRGESITRDRTTTLGNKDKGTPYGRGYVERLIWLAEETWVVLYDVKDSRGWLVDGASALLHLLRLSLKFEQSSRTRRHLYRLQMREYENVPELSEHRAINVLENKENRYQTLWGETMTFEDRVDDIYSTLELVLEDQKKSNEDHETFRGYLFLDVAQNKYHIRRCKRNLSPERSTWQHLTRGVNAAVLFGSGFGELIKPEGTEGLCKSWATVPRGMDYLTVHAADLERVLRDIGDRTQTPWRLVDGVHWYAPDTTFGECSCQVGTSEGQCEPVQVLLPEAVVKKRAPLTLTGPRGLSDGGAVIFGYNSRYWKKDSESKSFGSGSNRGSSTAGDGDSSSYYPRRTERSSSDSDLSTREQIEDLDSVYRAHIRQENDISFLQPTGHEASGEGSLQIGYPTTNKEENNSFGQSTAGIPFSLSNPPILGNAMVSVAVVVVVSRANFYWNTVLVSLITTLLYWVFFMPMRPKSLDQQRGQPSRASFHLVFAIHGLGSNPDSAWRYRGNLTDVYWLEDILPKQKGLKYTRITMLNHQTRWDSHVPAIDFSMYAKMMLDDIEHINQVWTSCLS</sequence>
<evidence type="ECO:0000256" key="5">
    <source>
        <dbReference type="ARBA" id="ARBA00023016"/>
    </source>
</evidence>
<dbReference type="Proteomes" id="UP000722485">
    <property type="component" value="Unassembled WGS sequence"/>
</dbReference>
<evidence type="ECO:0000256" key="9">
    <source>
        <dbReference type="SAM" id="Phobius"/>
    </source>
</evidence>
<dbReference type="OrthoDB" id="21629at2759"/>
<evidence type="ECO:0000256" key="1">
    <source>
        <dbReference type="ARBA" id="ARBA00004496"/>
    </source>
</evidence>
<feature type="compositionally biased region" description="Basic and acidic residues" evidence="8">
    <location>
        <begin position="1288"/>
        <end position="1302"/>
    </location>
</feature>
<dbReference type="GO" id="GO:0005737">
    <property type="term" value="C:cytoplasm"/>
    <property type="evidence" value="ECO:0007669"/>
    <property type="project" value="UniProtKB-SubCell"/>
</dbReference>
<dbReference type="Pfam" id="PF13945">
    <property type="entry name" value="NST1"/>
    <property type="match status" value="1"/>
</dbReference>
<feature type="compositionally biased region" description="Polar residues" evidence="8">
    <location>
        <begin position="117"/>
        <end position="137"/>
    </location>
</feature>
<name>A0A9P5LKT0_9HYPO</name>
<keyword evidence="9" id="KW-1133">Transmembrane helix</keyword>
<reference evidence="10" key="1">
    <citation type="submission" date="2020-03" db="EMBL/GenBank/DDBJ databases">
        <title>Draft Genome Sequence of Cylindrodendrum hubeiense.</title>
        <authorList>
            <person name="Buettner E."/>
            <person name="Kellner H."/>
        </authorList>
    </citation>
    <scope>NUCLEOTIDE SEQUENCE</scope>
    <source>
        <strain evidence="10">IHI 201604</strain>
    </source>
</reference>
<evidence type="ECO:0000256" key="7">
    <source>
        <dbReference type="RuleBase" id="RU049441"/>
    </source>
</evidence>
<accession>A0A9P5LKT0</accession>
<comment type="subcellular location">
    <subcellularLocation>
        <location evidence="1 7">Cytoplasm</location>
    </subcellularLocation>
</comment>
<feature type="region of interest" description="Disordered" evidence="8">
    <location>
        <begin position="317"/>
        <end position="379"/>
    </location>
</feature>
<feature type="region of interest" description="Disordered" evidence="8">
    <location>
        <begin position="1260"/>
        <end position="1302"/>
    </location>
</feature>
<keyword evidence="4 7" id="KW-0963">Cytoplasm</keyword>
<comment type="caution">
    <text evidence="10">The sequence shown here is derived from an EMBL/GenBank/DDBJ whole genome shotgun (WGS) entry which is preliminary data.</text>
</comment>
<evidence type="ECO:0000313" key="11">
    <source>
        <dbReference type="Proteomes" id="UP000722485"/>
    </source>
</evidence>
<gene>
    <name evidence="10" type="ORF">G7Z17_g1968</name>
</gene>
<comment type="similarity">
    <text evidence="2 7">Belongs to the NST1 family.</text>
</comment>
<keyword evidence="9" id="KW-0812">Transmembrane</keyword>
<keyword evidence="5 7" id="KW-0346">Stress response</keyword>
<feature type="region of interest" description="Disordered" evidence="8">
    <location>
        <begin position="106"/>
        <end position="143"/>
    </location>
</feature>
<evidence type="ECO:0000256" key="2">
    <source>
        <dbReference type="ARBA" id="ARBA00007112"/>
    </source>
</evidence>
<feature type="compositionally biased region" description="Polar residues" evidence="8">
    <location>
        <begin position="38"/>
        <end position="51"/>
    </location>
</feature>
<protein>
    <recommendedName>
        <fullName evidence="3 7">Stress response protein NST1</fullName>
    </recommendedName>
</protein>
<comment type="function">
    <text evidence="7">May act as a negative regulator of salt tolerance.</text>
</comment>
<organism evidence="10 11">
    <name type="scientific">Cylindrodendrum hubeiense</name>
    <dbReference type="NCBI Taxonomy" id="595255"/>
    <lineage>
        <taxon>Eukaryota</taxon>
        <taxon>Fungi</taxon>
        <taxon>Dikarya</taxon>
        <taxon>Ascomycota</taxon>
        <taxon>Pezizomycotina</taxon>
        <taxon>Sordariomycetes</taxon>
        <taxon>Hypocreomycetidae</taxon>
        <taxon>Hypocreales</taxon>
        <taxon>Nectriaceae</taxon>
        <taxon>Cylindrodendrum</taxon>
    </lineage>
</organism>